<keyword evidence="9" id="KW-0472">Membrane</keyword>
<name>K0S8Z7_THAOC</name>
<dbReference type="GO" id="GO:0009765">
    <property type="term" value="P:photosynthesis, light harvesting"/>
    <property type="evidence" value="ECO:0007669"/>
    <property type="project" value="InterPro"/>
</dbReference>
<evidence type="ECO:0000313" key="10">
    <source>
        <dbReference type="EMBL" id="EJK62618.1"/>
    </source>
</evidence>
<dbReference type="Gene3D" id="1.10.3460.10">
    <property type="entry name" value="Chlorophyll a/b binding protein domain"/>
    <property type="match status" value="1"/>
</dbReference>
<comment type="function">
    <text evidence="1">The light-harvesting complex (LHC) functions as a light receptor, it captures and delivers excitation energy to photosystems with which it is closely associated. Energy is transferred from the carotenoid and chlorophyll C (or B) to chlorophyll A and the photosynthetic reaction centers where it is used to synthesize ATP and reducing power.</text>
</comment>
<feature type="binding site" description="axial binding residue" evidence="8">
    <location>
        <position position="233"/>
    </location>
    <ligand>
        <name>chlorophyll b</name>
        <dbReference type="ChEBI" id="CHEBI:61721"/>
        <label>1</label>
    </ligand>
    <ligandPart>
        <name>Mg</name>
        <dbReference type="ChEBI" id="CHEBI:25107"/>
    </ligandPart>
</feature>
<comment type="subcellular location">
    <subcellularLocation>
        <location evidence="2">Plastid</location>
        <location evidence="2">Chloroplast</location>
    </subcellularLocation>
</comment>
<dbReference type="Proteomes" id="UP000266841">
    <property type="component" value="Unassembled WGS sequence"/>
</dbReference>
<evidence type="ECO:0000256" key="6">
    <source>
        <dbReference type="ARBA" id="ARBA00022640"/>
    </source>
</evidence>
<dbReference type="InterPro" id="IPR001344">
    <property type="entry name" value="Chloro_AB-bd_pln"/>
</dbReference>
<keyword evidence="5" id="KW-0602">Photosynthesis</keyword>
<protein>
    <submittedName>
        <fullName evidence="10">Uncharacterized protein</fullName>
    </submittedName>
</protein>
<comment type="similarity">
    <text evidence="3">Belongs to the fucoxanthin chlorophyll protein family.</text>
</comment>
<keyword evidence="11" id="KW-1185">Reference proteome</keyword>
<comment type="caution">
    <text evidence="10">The sequence shown here is derived from an EMBL/GenBank/DDBJ whole genome shotgun (WGS) entry which is preliminary data.</text>
</comment>
<evidence type="ECO:0000256" key="7">
    <source>
        <dbReference type="ARBA" id="ARBA00023243"/>
    </source>
</evidence>
<reference evidence="10 11" key="1">
    <citation type="journal article" date="2012" name="Genome Biol.">
        <title>Genome and low-iron response of an oceanic diatom adapted to chronic iron limitation.</title>
        <authorList>
            <person name="Lommer M."/>
            <person name="Specht M."/>
            <person name="Roy A.S."/>
            <person name="Kraemer L."/>
            <person name="Andreson R."/>
            <person name="Gutowska M.A."/>
            <person name="Wolf J."/>
            <person name="Bergner S.V."/>
            <person name="Schilhabel M.B."/>
            <person name="Klostermeier U.C."/>
            <person name="Beiko R.G."/>
            <person name="Rosenstiel P."/>
            <person name="Hippler M."/>
            <person name="Laroche J."/>
        </authorList>
    </citation>
    <scope>NUCLEOTIDE SEQUENCE [LARGE SCALE GENOMIC DNA]</scope>
    <source>
        <strain evidence="10 11">CCMP1005</strain>
    </source>
</reference>
<evidence type="ECO:0000256" key="9">
    <source>
        <dbReference type="SAM" id="Phobius"/>
    </source>
</evidence>
<feature type="binding site" evidence="8">
    <location>
        <position position="346"/>
    </location>
    <ligand>
        <name>chlorophyll a</name>
        <dbReference type="ChEBI" id="CHEBI:58416"/>
        <label>1</label>
    </ligand>
</feature>
<evidence type="ECO:0000256" key="5">
    <source>
        <dbReference type="ARBA" id="ARBA00022531"/>
    </source>
</evidence>
<dbReference type="Pfam" id="PF00504">
    <property type="entry name" value="Chloroa_b-bind"/>
    <property type="match status" value="1"/>
</dbReference>
<dbReference type="EMBL" id="AGNL01018739">
    <property type="protein sequence ID" value="EJK62618.1"/>
    <property type="molecule type" value="Genomic_DNA"/>
</dbReference>
<gene>
    <name evidence="10" type="ORF">THAOC_16761</name>
</gene>
<evidence type="ECO:0000256" key="2">
    <source>
        <dbReference type="ARBA" id="ARBA00004229"/>
    </source>
</evidence>
<accession>K0S8Z7</accession>
<proteinExistence type="inferred from homology"/>
<evidence type="ECO:0000256" key="1">
    <source>
        <dbReference type="ARBA" id="ARBA00004022"/>
    </source>
</evidence>
<feature type="transmembrane region" description="Helical" evidence="9">
    <location>
        <begin position="45"/>
        <end position="68"/>
    </location>
</feature>
<evidence type="ECO:0000256" key="4">
    <source>
        <dbReference type="ARBA" id="ARBA00022528"/>
    </source>
</evidence>
<dbReference type="PANTHER" id="PTHR21649">
    <property type="entry name" value="CHLOROPHYLL A/B BINDING PROTEIN"/>
    <property type="match status" value="1"/>
</dbReference>
<keyword evidence="8" id="KW-0157">Chromophore</keyword>
<dbReference type="GO" id="GO:0016168">
    <property type="term" value="F:chlorophyll binding"/>
    <property type="evidence" value="ECO:0007669"/>
    <property type="project" value="UniProtKB-KW"/>
</dbReference>
<dbReference type="eggNOG" id="ENOG502SI6J">
    <property type="taxonomic scope" value="Eukaryota"/>
</dbReference>
<dbReference type="InterPro" id="IPR022796">
    <property type="entry name" value="Chloroa_b-bind"/>
</dbReference>
<keyword evidence="6" id="KW-0934">Plastid</keyword>
<feature type="binding site" evidence="8">
    <location>
        <position position="228"/>
    </location>
    <ligand>
        <name>chlorophyll a</name>
        <dbReference type="ChEBI" id="CHEBI:58416"/>
        <label>1</label>
    </ligand>
</feature>
<evidence type="ECO:0000256" key="3">
    <source>
        <dbReference type="ARBA" id="ARBA00005933"/>
    </source>
</evidence>
<evidence type="ECO:0000256" key="8">
    <source>
        <dbReference type="PIRSR" id="PIRSR601344-1"/>
    </source>
</evidence>
<keyword evidence="4" id="KW-0150">Chloroplast</keyword>
<dbReference type="SUPFAM" id="SSF103511">
    <property type="entry name" value="Chlorophyll a-b binding protein"/>
    <property type="match status" value="1"/>
</dbReference>
<sequence>MRSLSVAKGAYGDQDLMVVFMLLASGMAHWSVFCSEGLCCTTVLILYYCLGRAGLLIVYTFSIFGALWPIATGRALTTCAGCQGCEGGPLACAECSHPFYDHIPSISAVCRLRTAKRLAFQFKFIVVQAASTTHNTQRLDQLGPCGNSDWGGRSPKKEIEIMKTVAALALIGSAAAFAPVQQGRVNTAIAGDARSPDGLGVDPGPLDLFDPLGLVEDADSFPRRRAVEIKHGRIAMAAFIGMMVQELGITFPGSLDLAGDVPFSSVLDDGMGFAALAKVPTFGLAQIALFGFLAETVAMPAGEYTGGPQNLPGGYDGSPPFIPGGYPGQIEDVDARDRALNVEIQNGRGAMLGVFGCMCHSMLDSAVMLHLDPNKPSDKPFNKSYWLCVNAAATYDDDHDDDYDDDHDDLLLPLLIKELRPTFWVSLAITLTGTY</sequence>
<keyword evidence="9" id="KW-0812">Transmembrane</keyword>
<dbReference type="GO" id="GO:0016020">
    <property type="term" value="C:membrane"/>
    <property type="evidence" value="ECO:0007669"/>
    <property type="project" value="InterPro"/>
</dbReference>
<feature type="binding site" evidence="8">
    <location>
        <position position="348"/>
    </location>
    <ligand>
        <name>chlorophyll a</name>
        <dbReference type="ChEBI" id="CHEBI:58416"/>
        <label>1</label>
    </ligand>
</feature>
<feature type="binding site" evidence="8">
    <location>
        <position position="343"/>
    </location>
    <ligand>
        <name>chlorophyll a</name>
        <dbReference type="ChEBI" id="CHEBI:58416"/>
        <label>1</label>
    </ligand>
</feature>
<keyword evidence="8" id="KW-0148">Chlorophyll</keyword>
<dbReference type="GO" id="GO:0030076">
    <property type="term" value="C:light-harvesting complex"/>
    <property type="evidence" value="ECO:0007669"/>
    <property type="project" value="UniProtKB-KW"/>
</dbReference>
<keyword evidence="7" id="KW-0437">Light-harvesting polypeptide</keyword>
<organism evidence="10 11">
    <name type="scientific">Thalassiosira oceanica</name>
    <name type="common">Marine diatom</name>
    <dbReference type="NCBI Taxonomy" id="159749"/>
    <lineage>
        <taxon>Eukaryota</taxon>
        <taxon>Sar</taxon>
        <taxon>Stramenopiles</taxon>
        <taxon>Ochrophyta</taxon>
        <taxon>Bacillariophyta</taxon>
        <taxon>Coscinodiscophyceae</taxon>
        <taxon>Thalassiosirophycidae</taxon>
        <taxon>Thalassiosirales</taxon>
        <taxon>Thalassiosiraceae</taxon>
        <taxon>Thalassiosira</taxon>
    </lineage>
</organism>
<dbReference type="GO" id="GO:0009507">
    <property type="term" value="C:chloroplast"/>
    <property type="evidence" value="ECO:0007669"/>
    <property type="project" value="UniProtKB-SubCell"/>
</dbReference>
<evidence type="ECO:0000313" key="11">
    <source>
        <dbReference type="Proteomes" id="UP000266841"/>
    </source>
</evidence>
<feature type="binding site" evidence="8">
    <location>
        <position position="231"/>
    </location>
    <ligand>
        <name>chlorophyll a</name>
        <dbReference type="ChEBI" id="CHEBI:58416"/>
        <label>1</label>
    </ligand>
</feature>
<dbReference type="AlphaFoldDB" id="K0S8Z7"/>
<keyword evidence="9" id="KW-1133">Transmembrane helix</keyword>